<sequence length="235" mass="25888">MNLTGGKMKKSSYRKVFFTLFIISSFLLFAEGEDKEAVAGKKLPAEESILLDTKKTEEQTSIDTLNNTENNSTSAADNRISTPITGLLQLLAALTIVCILAYVVIKFLKKSTRVFGTDDPYLKNVSSINIAQGKSIHVITLGEKAYIIGVSDSSINKIGEVEDKNLVDAMNLEADKKSVTGKKDFSSVFALFWPQKQAEKKASSEDFFAAQHERLNKAADFRNGNNLEESESSEE</sequence>
<proteinExistence type="predicted"/>
<protein>
    <recommendedName>
        <fullName evidence="10">Flagellar protein</fullName>
    </recommendedName>
</protein>
<dbReference type="EMBL" id="CP004120">
    <property type="protein sequence ID" value="AGT43098.1"/>
    <property type="molecule type" value="Genomic_DNA"/>
</dbReference>
<comment type="subcellular location">
    <subcellularLocation>
        <location evidence="1">Cell membrane</location>
    </subcellularLocation>
</comment>
<evidence type="ECO:0000256" key="1">
    <source>
        <dbReference type="ARBA" id="ARBA00004236"/>
    </source>
</evidence>
<keyword evidence="9" id="KW-1185">Reference proteome</keyword>
<evidence type="ECO:0000256" key="7">
    <source>
        <dbReference type="SAM" id="SignalP"/>
    </source>
</evidence>
<feature type="chain" id="PRO_5004535558" description="Flagellar protein" evidence="7">
    <location>
        <begin position="31"/>
        <end position="235"/>
    </location>
</feature>
<gene>
    <name evidence="8" type="ORF">TPE_0602</name>
</gene>
<organism evidence="8 9">
    <name type="scientific">Treponema pedis str. T A4</name>
    <dbReference type="NCBI Taxonomy" id="1291379"/>
    <lineage>
        <taxon>Bacteria</taxon>
        <taxon>Pseudomonadati</taxon>
        <taxon>Spirochaetota</taxon>
        <taxon>Spirochaetia</taxon>
        <taxon>Spirochaetales</taxon>
        <taxon>Treponemataceae</taxon>
        <taxon>Treponema</taxon>
    </lineage>
</organism>
<evidence type="ECO:0000313" key="9">
    <source>
        <dbReference type="Proteomes" id="UP000015620"/>
    </source>
</evidence>
<feature type="transmembrane region" description="Helical" evidence="6">
    <location>
        <begin position="87"/>
        <end position="105"/>
    </location>
</feature>
<dbReference type="GO" id="GO:0016020">
    <property type="term" value="C:membrane"/>
    <property type="evidence" value="ECO:0007669"/>
    <property type="project" value="InterPro"/>
</dbReference>
<keyword evidence="7" id="KW-0732">Signal</keyword>
<evidence type="ECO:0000256" key="4">
    <source>
        <dbReference type="ARBA" id="ARBA00022989"/>
    </source>
</evidence>
<evidence type="ECO:0008006" key="10">
    <source>
        <dbReference type="Google" id="ProtNLM"/>
    </source>
</evidence>
<name>S5ZYH4_9SPIR</name>
<evidence type="ECO:0000313" key="8">
    <source>
        <dbReference type="EMBL" id="AGT43098.1"/>
    </source>
</evidence>
<dbReference type="Pfam" id="PF04347">
    <property type="entry name" value="FliO"/>
    <property type="match status" value="1"/>
</dbReference>
<dbReference type="KEGG" id="tped:TPE_0602"/>
<evidence type="ECO:0000256" key="3">
    <source>
        <dbReference type="ARBA" id="ARBA00022692"/>
    </source>
</evidence>
<keyword evidence="2" id="KW-1003">Cell membrane</keyword>
<dbReference type="HOGENOM" id="CLU_105449_0_0_12"/>
<dbReference type="Proteomes" id="UP000015620">
    <property type="component" value="Chromosome"/>
</dbReference>
<reference evidence="8 9" key="1">
    <citation type="journal article" date="2013" name="PLoS ONE">
        <title>Genome-Wide Relatedness of Treponema pedis, from Gingiva and Necrotic Skin Lesions of Pigs, with the Human Oral Pathogen Treponema denticola.</title>
        <authorList>
            <person name="Svartstrom O."/>
            <person name="Mushtaq M."/>
            <person name="Pringle M."/>
            <person name="Segerman B."/>
        </authorList>
    </citation>
    <scope>NUCLEOTIDE SEQUENCE [LARGE SCALE GENOMIC DNA]</scope>
    <source>
        <strain evidence="8">T A4</strain>
    </source>
</reference>
<dbReference type="AlphaFoldDB" id="S5ZYH4"/>
<accession>S5ZYH4</accession>
<dbReference type="SMR" id="S5ZYH4"/>
<feature type="signal peptide" evidence="7">
    <location>
        <begin position="1"/>
        <end position="30"/>
    </location>
</feature>
<dbReference type="STRING" id="1291379.TPE_0602"/>
<dbReference type="InterPro" id="IPR022781">
    <property type="entry name" value="Flagellar_biosynth_FliO"/>
</dbReference>
<dbReference type="GO" id="GO:0044781">
    <property type="term" value="P:bacterial-type flagellum organization"/>
    <property type="evidence" value="ECO:0007669"/>
    <property type="project" value="InterPro"/>
</dbReference>
<dbReference type="PATRIC" id="fig|1291379.3.peg.607"/>
<evidence type="ECO:0000256" key="5">
    <source>
        <dbReference type="ARBA" id="ARBA00023136"/>
    </source>
</evidence>
<keyword evidence="4 6" id="KW-1133">Transmembrane helix</keyword>
<keyword evidence="3 6" id="KW-0812">Transmembrane</keyword>
<keyword evidence="5 6" id="KW-0472">Membrane</keyword>
<evidence type="ECO:0000256" key="6">
    <source>
        <dbReference type="SAM" id="Phobius"/>
    </source>
</evidence>
<evidence type="ECO:0000256" key="2">
    <source>
        <dbReference type="ARBA" id="ARBA00022475"/>
    </source>
</evidence>